<dbReference type="RefSeq" id="XP_001318724.1">
    <property type="nucleotide sequence ID" value="XM_001318689.1"/>
</dbReference>
<evidence type="ECO:0000256" key="2">
    <source>
        <dbReference type="ARBA" id="ARBA00023125"/>
    </source>
</evidence>
<dbReference type="InParanoid" id="A2ELH4"/>
<dbReference type="GO" id="GO:0000981">
    <property type="term" value="F:DNA-binding transcription factor activity, RNA polymerase II-specific"/>
    <property type="evidence" value="ECO:0000318"/>
    <property type="project" value="GO_Central"/>
</dbReference>
<evidence type="ECO:0000259" key="5">
    <source>
        <dbReference type="PROSITE" id="PS51294"/>
    </source>
</evidence>
<dbReference type="Gene3D" id="1.10.10.60">
    <property type="entry name" value="Homeodomain-like"/>
    <property type="match status" value="2"/>
</dbReference>
<evidence type="ECO:0000256" key="3">
    <source>
        <dbReference type="SAM" id="MobiDB-lite"/>
    </source>
</evidence>
<gene>
    <name evidence="6" type="ORF">TVAG_257400</name>
</gene>
<evidence type="ECO:0000313" key="7">
    <source>
        <dbReference type="Proteomes" id="UP000001542"/>
    </source>
</evidence>
<protein>
    <submittedName>
        <fullName evidence="6">Myb-like DNA-binding domain containing protein</fullName>
    </submittedName>
</protein>
<organism evidence="6 7">
    <name type="scientific">Trichomonas vaginalis (strain ATCC PRA-98 / G3)</name>
    <dbReference type="NCBI Taxonomy" id="412133"/>
    <lineage>
        <taxon>Eukaryota</taxon>
        <taxon>Metamonada</taxon>
        <taxon>Parabasalia</taxon>
        <taxon>Trichomonadida</taxon>
        <taxon>Trichomonadidae</taxon>
        <taxon>Trichomonas</taxon>
    </lineage>
</organism>
<dbReference type="SUPFAM" id="SSF46689">
    <property type="entry name" value="Homeodomain-like"/>
    <property type="match status" value="1"/>
</dbReference>
<evidence type="ECO:0000259" key="4">
    <source>
        <dbReference type="PROSITE" id="PS50090"/>
    </source>
</evidence>
<dbReference type="STRING" id="5722.A2ELH4"/>
<dbReference type="Proteomes" id="UP000001542">
    <property type="component" value="Unassembled WGS sequence"/>
</dbReference>
<dbReference type="SMR" id="A2ELH4"/>
<dbReference type="AlphaFoldDB" id="A2ELH4"/>
<dbReference type="PROSITE" id="PS51294">
    <property type="entry name" value="HTH_MYB"/>
    <property type="match status" value="2"/>
</dbReference>
<feature type="domain" description="Myb-like" evidence="4">
    <location>
        <begin position="88"/>
        <end position="134"/>
    </location>
</feature>
<dbReference type="VEuPathDB" id="TrichDB:TVAG_257400"/>
<dbReference type="PANTHER" id="PTHR45614">
    <property type="entry name" value="MYB PROTEIN-RELATED"/>
    <property type="match status" value="1"/>
</dbReference>
<dbReference type="PROSITE" id="PS50090">
    <property type="entry name" value="MYB_LIKE"/>
    <property type="match status" value="2"/>
</dbReference>
<dbReference type="InterPro" id="IPR050560">
    <property type="entry name" value="MYB_TF"/>
</dbReference>
<dbReference type="GO" id="GO:0005634">
    <property type="term" value="C:nucleus"/>
    <property type="evidence" value="ECO:0000318"/>
    <property type="project" value="GO_Central"/>
</dbReference>
<feature type="domain" description="Myb-like" evidence="4">
    <location>
        <begin position="36"/>
        <end position="87"/>
    </location>
</feature>
<keyword evidence="1" id="KW-0677">Repeat</keyword>
<dbReference type="GO" id="GO:0000978">
    <property type="term" value="F:RNA polymerase II cis-regulatory region sequence-specific DNA binding"/>
    <property type="evidence" value="ECO:0000318"/>
    <property type="project" value="GO_Central"/>
</dbReference>
<dbReference type="FunFam" id="1.10.10.60:FF:000010">
    <property type="entry name" value="Transcriptional activator Myb isoform A"/>
    <property type="match status" value="1"/>
</dbReference>
<dbReference type="PANTHER" id="PTHR45614:SF299">
    <property type="entry name" value="MYB-LIKE DNA-BINDING DOMAIN CONTAINING PROTEIN"/>
    <property type="match status" value="1"/>
</dbReference>
<feature type="region of interest" description="Disordered" evidence="3">
    <location>
        <begin position="1"/>
        <end position="33"/>
    </location>
</feature>
<dbReference type="Pfam" id="PF13921">
    <property type="entry name" value="Myb_DNA-bind_6"/>
    <property type="match status" value="1"/>
</dbReference>
<reference evidence="6" key="1">
    <citation type="submission" date="2006-10" db="EMBL/GenBank/DDBJ databases">
        <authorList>
            <person name="Amadeo P."/>
            <person name="Zhao Q."/>
            <person name="Wortman J."/>
            <person name="Fraser-Liggett C."/>
            <person name="Carlton J."/>
        </authorList>
    </citation>
    <scope>NUCLEOTIDE SEQUENCE</scope>
    <source>
        <strain evidence="6">G3</strain>
    </source>
</reference>
<evidence type="ECO:0000256" key="1">
    <source>
        <dbReference type="ARBA" id="ARBA00022737"/>
    </source>
</evidence>
<dbReference type="InterPro" id="IPR009057">
    <property type="entry name" value="Homeodomain-like_sf"/>
</dbReference>
<dbReference type="InterPro" id="IPR017930">
    <property type="entry name" value="Myb_dom"/>
</dbReference>
<dbReference type="GO" id="GO:0006355">
    <property type="term" value="P:regulation of DNA-templated transcription"/>
    <property type="evidence" value="ECO:0000318"/>
    <property type="project" value="GO_Central"/>
</dbReference>
<feature type="domain" description="HTH myb-type" evidence="5">
    <location>
        <begin position="92"/>
        <end position="142"/>
    </location>
</feature>
<keyword evidence="2 6" id="KW-0238">DNA-binding</keyword>
<feature type="domain" description="HTH myb-type" evidence="5">
    <location>
        <begin position="36"/>
        <end position="91"/>
    </location>
</feature>
<feature type="compositionally biased region" description="Polar residues" evidence="3">
    <location>
        <begin position="1"/>
        <end position="19"/>
    </location>
</feature>
<dbReference type="EMBL" id="DS113422">
    <property type="protein sequence ID" value="EAY06501.1"/>
    <property type="molecule type" value="Genomic_DNA"/>
</dbReference>
<name>A2ELH4_TRIV3</name>
<dbReference type="KEGG" id="tva:4764378"/>
<dbReference type="VEuPathDB" id="TrichDB:TVAGG3_0005170"/>
<dbReference type="eggNOG" id="KOG0048">
    <property type="taxonomic scope" value="Eukaryota"/>
</dbReference>
<accession>A2ELH4</accession>
<keyword evidence="7" id="KW-1185">Reference proteome</keyword>
<dbReference type="SMART" id="SM00717">
    <property type="entry name" value="SANT"/>
    <property type="match status" value="2"/>
</dbReference>
<proteinExistence type="predicted"/>
<dbReference type="InterPro" id="IPR001005">
    <property type="entry name" value="SANT/Myb"/>
</dbReference>
<sequence length="255" mass="29183">MSESNADFFSPFEDTQSNPEFGISPTPKQHVTIPKEPSFKKAKWTPDEDKLLIDSVKRNGMSNWSLVAKEVPGRTGKQCRERWTNQLCPDLNKDNWTPQEDQILLKQQQINGNFWAKIAKFLPGRSPNAIKNRWSWLSRHRIPAMFAAQMMLPRMTAGQALNPNIPVPQIYQTQQTVPQEINWQTSGSQDNRIPFSEPNIFSNGLSEMSNETDTILAADDFECHIGEVDSYPLSPSNQCDFELAETKQDDSFWDF</sequence>
<evidence type="ECO:0000313" key="6">
    <source>
        <dbReference type="EMBL" id="EAY06501.1"/>
    </source>
</evidence>
<reference evidence="6" key="2">
    <citation type="journal article" date="2007" name="Science">
        <title>Draft genome sequence of the sexually transmitted pathogen Trichomonas vaginalis.</title>
        <authorList>
            <person name="Carlton J.M."/>
            <person name="Hirt R.P."/>
            <person name="Silva J.C."/>
            <person name="Delcher A.L."/>
            <person name="Schatz M."/>
            <person name="Zhao Q."/>
            <person name="Wortman J.R."/>
            <person name="Bidwell S.L."/>
            <person name="Alsmark U.C.M."/>
            <person name="Besteiro S."/>
            <person name="Sicheritz-Ponten T."/>
            <person name="Noel C.J."/>
            <person name="Dacks J.B."/>
            <person name="Foster P.G."/>
            <person name="Simillion C."/>
            <person name="Van de Peer Y."/>
            <person name="Miranda-Saavedra D."/>
            <person name="Barton G.J."/>
            <person name="Westrop G.D."/>
            <person name="Mueller S."/>
            <person name="Dessi D."/>
            <person name="Fiori P.L."/>
            <person name="Ren Q."/>
            <person name="Paulsen I."/>
            <person name="Zhang H."/>
            <person name="Bastida-Corcuera F.D."/>
            <person name="Simoes-Barbosa A."/>
            <person name="Brown M.T."/>
            <person name="Hayes R.D."/>
            <person name="Mukherjee M."/>
            <person name="Okumura C.Y."/>
            <person name="Schneider R."/>
            <person name="Smith A.J."/>
            <person name="Vanacova S."/>
            <person name="Villalvazo M."/>
            <person name="Haas B.J."/>
            <person name="Pertea M."/>
            <person name="Feldblyum T.V."/>
            <person name="Utterback T.R."/>
            <person name="Shu C.L."/>
            <person name="Osoegawa K."/>
            <person name="de Jong P.J."/>
            <person name="Hrdy I."/>
            <person name="Horvathova L."/>
            <person name="Zubacova Z."/>
            <person name="Dolezal P."/>
            <person name="Malik S.B."/>
            <person name="Logsdon J.M. Jr."/>
            <person name="Henze K."/>
            <person name="Gupta A."/>
            <person name="Wang C.C."/>
            <person name="Dunne R.L."/>
            <person name="Upcroft J.A."/>
            <person name="Upcroft P."/>
            <person name="White O."/>
            <person name="Salzberg S.L."/>
            <person name="Tang P."/>
            <person name="Chiu C.-H."/>
            <person name="Lee Y.-S."/>
            <person name="Embley T.M."/>
            <person name="Coombs G.H."/>
            <person name="Mottram J.C."/>
            <person name="Tachezy J."/>
            <person name="Fraser-Liggett C.M."/>
            <person name="Johnson P.J."/>
        </authorList>
    </citation>
    <scope>NUCLEOTIDE SEQUENCE [LARGE SCALE GENOMIC DNA]</scope>
    <source>
        <strain evidence="6">G3</strain>
    </source>
</reference>
<dbReference type="OrthoDB" id="2143914at2759"/>
<dbReference type="CDD" id="cd00167">
    <property type="entry name" value="SANT"/>
    <property type="match status" value="2"/>
</dbReference>